<organism evidence="2 3">
    <name type="scientific">Imshaugia aleurites</name>
    <dbReference type="NCBI Taxonomy" id="172621"/>
    <lineage>
        <taxon>Eukaryota</taxon>
        <taxon>Fungi</taxon>
        <taxon>Dikarya</taxon>
        <taxon>Ascomycota</taxon>
        <taxon>Pezizomycotina</taxon>
        <taxon>Lecanoromycetes</taxon>
        <taxon>OSLEUM clade</taxon>
        <taxon>Lecanoromycetidae</taxon>
        <taxon>Lecanorales</taxon>
        <taxon>Lecanorineae</taxon>
        <taxon>Parmeliaceae</taxon>
        <taxon>Imshaugia</taxon>
    </lineage>
</organism>
<reference evidence="2" key="1">
    <citation type="submission" date="2021-03" db="EMBL/GenBank/DDBJ databases">
        <authorList>
            <person name="Tagirdzhanova G."/>
        </authorList>
    </citation>
    <scope>NUCLEOTIDE SEQUENCE</scope>
</reference>
<dbReference type="Proteomes" id="UP000664534">
    <property type="component" value="Unassembled WGS sequence"/>
</dbReference>
<dbReference type="AlphaFoldDB" id="A0A8H3IP25"/>
<comment type="caution">
    <text evidence="2">The sequence shown here is derived from an EMBL/GenBank/DDBJ whole genome shotgun (WGS) entry which is preliminary data.</text>
</comment>
<name>A0A8H3IP25_9LECA</name>
<dbReference type="EMBL" id="CAJPDT010000030">
    <property type="protein sequence ID" value="CAF9922220.1"/>
    <property type="molecule type" value="Genomic_DNA"/>
</dbReference>
<feature type="signal peptide" evidence="1">
    <location>
        <begin position="1"/>
        <end position="18"/>
    </location>
</feature>
<protein>
    <submittedName>
        <fullName evidence="2">Uncharacterized protein</fullName>
    </submittedName>
</protein>
<keyword evidence="3" id="KW-1185">Reference proteome</keyword>
<accession>A0A8H3IP25</accession>
<dbReference type="OrthoDB" id="5289519at2759"/>
<evidence type="ECO:0000313" key="2">
    <source>
        <dbReference type="EMBL" id="CAF9922220.1"/>
    </source>
</evidence>
<evidence type="ECO:0000256" key="1">
    <source>
        <dbReference type="SAM" id="SignalP"/>
    </source>
</evidence>
<feature type="chain" id="PRO_5034857153" evidence="1">
    <location>
        <begin position="19"/>
        <end position="288"/>
    </location>
</feature>
<evidence type="ECO:0000313" key="3">
    <source>
        <dbReference type="Proteomes" id="UP000664534"/>
    </source>
</evidence>
<keyword evidence="1" id="KW-0732">Signal</keyword>
<proteinExistence type="predicted"/>
<gene>
    <name evidence="2" type="ORF">IMSHALPRED_005624</name>
</gene>
<sequence length="288" mass="32875">MSSRFTFLAFSIASLTAGLSIHQTSQTTESHFPESVPLNISTHALAKRTTANPPFDPWDYNRNMQRTDNDLEGDIYRLTKCYCVDTPSRDLPPVYGQYYGSYYGFDYYNYHLNQSYAYSWTCASGELETLNTEFAASDFYFLAPKCLSWMEEEKKQCWDTGDGNEFCAEAMKGKDYYYWNGQKRKVRNHPPADGTVYVKPPRLNDECQRMCQTVPANTVGWMQDTIPSDRDNRINLATATVCSAQSGVGADMLCAEPGGKVRERPKKWETWNFMETYSDQADMCKGCA</sequence>